<proteinExistence type="predicted"/>
<accession>A0ABV4QNV2</accession>
<reference evidence="1 2" key="1">
    <citation type="submission" date="2023-11" db="EMBL/GenBank/DDBJ databases">
        <title>Actinomadura monticuli sp. nov., isolated from volcanic ash.</title>
        <authorList>
            <person name="Lee S.D."/>
            <person name="Yang H."/>
            <person name="Kim I.S."/>
        </authorList>
    </citation>
    <scope>NUCLEOTIDE SEQUENCE [LARGE SCALE GENOMIC DNA]</scope>
    <source>
        <strain evidence="1 2">DSM 45346</strain>
    </source>
</reference>
<evidence type="ECO:0000313" key="2">
    <source>
        <dbReference type="Proteomes" id="UP001569904"/>
    </source>
</evidence>
<sequence length="335" mass="36508">MRQQRRLAAVRRQRRLAPVLGTTVLGTTVLRPAMLRPLGPAVLGLLWRGAELVLGRLRSAVLVLRRPVLVLRRAVLVLRGAVLALGRLRCAVLVLRCPVLILRGAVLVRKGLVLRLALLVLVLRWLRRTPLVLRLLLRHTPRVPGRLLHRRLAPVLGTALLRTALLGGTVLRTAVLGAAVLRLAVLVRRLLGRGRPPRVRLLLLRRAPWVRLLRGRALLVLGSLLPVRVVGLLRLAVLGLPVLRAAAVLAARLLPGRRASRPLLVVVPARPLPVGGAASARQVGPAAHAEQIALLVRFAADRTVQGRHDTSPERTPARSSLDVRCSMSPLRGIPM</sequence>
<organism evidence="1 2">
    <name type="scientific">Actinomadura chokoriensis</name>
    <dbReference type="NCBI Taxonomy" id="454156"/>
    <lineage>
        <taxon>Bacteria</taxon>
        <taxon>Bacillati</taxon>
        <taxon>Actinomycetota</taxon>
        <taxon>Actinomycetes</taxon>
        <taxon>Streptosporangiales</taxon>
        <taxon>Thermomonosporaceae</taxon>
        <taxon>Actinomadura</taxon>
    </lineage>
</organism>
<dbReference type="Proteomes" id="UP001569904">
    <property type="component" value="Unassembled WGS sequence"/>
</dbReference>
<dbReference type="RefSeq" id="WP_371938548.1">
    <property type="nucleotide sequence ID" value="NZ_JAXCEH010000001.1"/>
</dbReference>
<dbReference type="EMBL" id="JAXCEH010000001">
    <property type="protein sequence ID" value="MFA1552265.1"/>
    <property type="molecule type" value="Genomic_DNA"/>
</dbReference>
<gene>
    <name evidence="1" type="ORF">SM436_01040</name>
</gene>
<protein>
    <submittedName>
        <fullName evidence="1">Uncharacterized protein</fullName>
    </submittedName>
</protein>
<evidence type="ECO:0000313" key="1">
    <source>
        <dbReference type="EMBL" id="MFA1552265.1"/>
    </source>
</evidence>
<name>A0ABV4QNV2_9ACTN</name>
<comment type="caution">
    <text evidence="1">The sequence shown here is derived from an EMBL/GenBank/DDBJ whole genome shotgun (WGS) entry which is preliminary data.</text>
</comment>
<keyword evidence="2" id="KW-1185">Reference proteome</keyword>